<dbReference type="EMBL" id="CP022426">
    <property type="protein sequence ID" value="ATP09168.1"/>
    <property type="molecule type" value="Genomic_DNA"/>
</dbReference>
<dbReference type="Proteomes" id="UP000222916">
    <property type="component" value="Chromosome"/>
</dbReference>
<protein>
    <submittedName>
        <fullName evidence="2">Uncharacterized protein</fullName>
    </submittedName>
</protein>
<evidence type="ECO:0000256" key="1">
    <source>
        <dbReference type="SAM" id="MobiDB-lite"/>
    </source>
</evidence>
<name>A0A2D1QFJ6_AERSA</name>
<proteinExistence type="predicted"/>
<feature type="region of interest" description="Disordered" evidence="1">
    <location>
        <begin position="14"/>
        <end position="33"/>
    </location>
</feature>
<dbReference type="AlphaFoldDB" id="A0A2D1QFJ6"/>
<evidence type="ECO:0000313" key="2">
    <source>
        <dbReference type="EMBL" id="ATP09168.1"/>
    </source>
</evidence>
<gene>
    <name evidence="2" type="ORF">Asalp_19660</name>
</gene>
<sequence>MLSAIRSPRLPIQHAWQQTKSHSATRRATASDLPPIDTSLLSYPHTNTGRNQTAIKIAFKFHGVDNVLFNRVNRHLIRFQPACLSAQEELMRSALMAT</sequence>
<feature type="compositionally biased region" description="Polar residues" evidence="1">
    <location>
        <begin position="15"/>
        <end position="28"/>
    </location>
</feature>
<accession>A0A2D1QFJ6</accession>
<reference evidence="3" key="1">
    <citation type="journal article" date="2018" name="BMC Genomics">
        <title>The complete and fully assembled genome sequence of Aeromonas salmonicida subsp. pectinolytica and its comparative analysis with other Aeromonas species: investigation of the mobilome in environmental and pathogenic strains.</title>
        <authorList>
            <person name="Pfeiffer F."/>
            <person name="Zamora-Lagos M.A."/>
            <person name="Blettinger M."/>
            <person name="Yeroslaviz A."/>
            <person name="Dahl A."/>
            <person name="Gruber S."/>
            <person name="Habermann B.H."/>
        </authorList>
    </citation>
    <scope>NUCLEOTIDE SEQUENCE [LARGE SCALE GENOMIC DNA]</scope>
    <source>
        <strain evidence="3">34mel</strain>
    </source>
</reference>
<organism evidence="2 3">
    <name type="scientific">Aeromonas salmonicida subsp. pectinolytica 34mel</name>
    <dbReference type="NCBI Taxonomy" id="1324960"/>
    <lineage>
        <taxon>Bacteria</taxon>
        <taxon>Pseudomonadati</taxon>
        <taxon>Pseudomonadota</taxon>
        <taxon>Gammaproteobacteria</taxon>
        <taxon>Aeromonadales</taxon>
        <taxon>Aeromonadaceae</taxon>
        <taxon>Aeromonas</taxon>
    </lineage>
</organism>
<evidence type="ECO:0000313" key="3">
    <source>
        <dbReference type="Proteomes" id="UP000222916"/>
    </source>
</evidence>